<dbReference type="PANTHER" id="PTHR19308">
    <property type="entry name" value="PHOSPHATIDYLCHOLINE TRANSFER PROTEIN"/>
    <property type="match status" value="1"/>
</dbReference>
<dbReference type="Pfam" id="PF01762">
    <property type="entry name" value="Galactosyl_T"/>
    <property type="match status" value="1"/>
</dbReference>
<feature type="transmembrane region" description="Helical" evidence="14">
    <location>
        <begin position="684"/>
        <end position="702"/>
    </location>
</feature>
<evidence type="ECO:0000256" key="1">
    <source>
        <dbReference type="ARBA" id="ARBA00001936"/>
    </source>
</evidence>
<feature type="domain" description="START" evidence="15">
    <location>
        <begin position="431"/>
        <end position="629"/>
    </location>
</feature>
<evidence type="ECO:0000313" key="17">
    <source>
        <dbReference type="Proteomes" id="UP000467840"/>
    </source>
</evidence>
<protein>
    <recommendedName>
        <fullName evidence="15">START domain-containing protein</fullName>
    </recommendedName>
</protein>
<keyword evidence="11 14" id="KW-0472">Membrane</keyword>
<keyword evidence="8" id="KW-0735">Signal-anchor</keyword>
<feature type="compositionally biased region" description="Polar residues" evidence="13">
    <location>
        <begin position="386"/>
        <end position="409"/>
    </location>
</feature>
<dbReference type="Gene3D" id="3.30.530.20">
    <property type="match status" value="1"/>
</dbReference>
<dbReference type="CDD" id="cd08870">
    <property type="entry name" value="START_STARD2_7-like"/>
    <property type="match status" value="1"/>
</dbReference>
<evidence type="ECO:0000256" key="2">
    <source>
        <dbReference type="ARBA" id="ARBA00004323"/>
    </source>
</evidence>
<gene>
    <name evidence="16" type="ORF">GH714_011628</name>
</gene>
<dbReference type="EMBL" id="JAAGAX010000005">
    <property type="protein sequence ID" value="KAF2313552.1"/>
    <property type="molecule type" value="Genomic_DNA"/>
</dbReference>
<evidence type="ECO:0000256" key="6">
    <source>
        <dbReference type="ARBA" id="ARBA00022679"/>
    </source>
</evidence>
<evidence type="ECO:0000259" key="15">
    <source>
        <dbReference type="PROSITE" id="PS50848"/>
    </source>
</evidence>
<evidence type="ECO:0000256" key="14">
    <source>
        <dbReference type="SAM" id="Phobius"/>
    </source>
</evidence>
<dbReference type="InterPro" id="IPR023393">
    <property type="entry name" value="START-like_dom_sf"/>
</dbReference>
<dbReference type="PROSITE" id="PS50848">
    <property type="entry name" value="START"/>
    <property type="match status" value="1"/>
</dbReference>
<evidence type="ECO:0000256" key="9">
    <source>
        <dbReference type="ARBA" id="ARBA00022989"/>
    </source>
</evidence>
<dbReference type="Proteomes" id="UP000467840">
    <property type="component" value="Chromosome 15"/>
</dbReference>
<evidence type="ECO:0000256" key="7">
    <source>
        <dbReference type="ARBA" id="ARBA00022692"/>
    </source>
</evidence>
<sequence length="703" mass="78903">MEGWTGTMSNVFLVSVRFWDIDPVQMDEEASSVKEHQSKISNPVETSVQAGDILSQVSQTHDVIMTLDKTISSLEMQLAAARAVKADNEEGSPMVTKSGAKPLKERQKVFFVMGIITAFSSRKRRDSIRETWMPKGEELKKLETEKGIILRFVIGHSASPGGVLDRAIDAEEEQHRDFLRLNHIEGYHELSSKTQIYLSTAVARWDADFYIKVDDDVHINLGMVGSTLARHRSKPRVYIGCMKSGPVLSQKHILHRYANEDVSLGSWFIGLDVEHIDDRSLCCGTPPDCEWKAQAGNPCAASFDWTCSGVCKSVERMAEVHQQCGEGWAWKPKWANLGRVMLDSSVAKDSDNTVASQASSSIPTLNLFKIQLPSFIPWVADDGIQKETSSAPPNMTDDCSSSQVQNDKSSMVNEDDLELLCKLVEEKDGGPAWIQMMNRSSPTMSYQAWRRDPETGPTQYRTRTVFEDATPEMVRDFFWDDEFRLKWDDMVIHAAILEECPTTGSMVVQWCAKFMYFLGTVSLLCSDREYIIGRRIWESGRLYYCITKGVPCSSVPRRDKPKRVDLFYSSWCIRAVESKRGDGQLTACEVLLFHHEDMGIPSEIAKLGVRHGMWGAVKKIEPGLRAYQKHRAAGGPLARCAFMAQINTKVSTDYLRSLESSSISHSSEVEAHDSTKKPGETYLGFYWLVGLLLLLVLLTGAVN</sequence>
<keyword evidence="6" id="KW-0808">Transferase</keyword>
<dbReference type="GO" id="GO:0000139">
    <property type="term" value="C:Golgi membrane"/>
    <property type="evidence" value="ECO:0007669"/>
    <property type="project" value="UniProtKB-SubCell"/>
</dbReference>
<dbReference type="FunFam" id="3.30.530.20:FF:000006">
    <property type="entry name" value="StAR-related lipid transfer protein 7, mitochondrial"/>
    <property type="match status" value="1"/>
</dbReference>
<accession>A0A6A6MIK1</accession>
<evidence type="ECO:0000256" key="10">
    <source>
        <dbReference type="ARBA" id="ARBA00023034"/>
    </source>
</evidence>
<evidence type="ECO:0000256" key="13">
    <source>
        <dbReference type="SAM" id="MobiDB-lite"/>
    </source>
</evidence>
<dbReference type="Pfam" id="PF13334">
    <property type="entry name" value="DUF4094"/>
    <property type="match status" value="1"/>
</dbReference>
<feature type="region of interest" description="Disordered" evidence="13">
    <location>
        <begin position="385"/>
        <end position="409"/>
    </location>
</feature>
<evidence type="ECO:0000256" key="5">
    <source>
        <dbReference type="ARBA" id="ARBA00022676"/>
    </source>
</evidence>
<comment type="caution">
    <text evidence="16">The sequence shown here is derived from an EMBL/GenBank/DDBJ whole genome shotgun (WGS) entry which is preliminary data.</text>
</comment>
<evidence type="ECO:0000256" key="4">
    <source>
        <dbReference type="ARBA" id="ARBA00008661"/>
    </source>
</evidence>
<dbReference type="InterPro" id="IPR025298">
    <property type="entry name" value="DUF4094"/>
</dbReference>
<keyword evidence="10" id="KW-0333">Golgi apparatus</keyword>
<evidence type="ECO:0000256" key="11">
    <source>
        <dbReference type="ARBA" id="ARBA00023136"/>
    </source>
</evidence>
<evidence type="ECO:0000256" key="12">
    <source>
        <dbReference type="ARBA" id="ARBA00023211"/>
    </source>
</evidence>
<comment type="cofactor">
    <cofactor evidence="1">
        <name>Mn(2+)</name>
        <dbReference type="ChEBI" id="CHEBI:29035"/>
    </cofactor>
</comment>
<dbReference type="GO" id="GO:0016758">
    <property type="term" value="F:hexosyltransferase activity"/>
    <property type="evidence" value="ECO:0007669"/>
    <property type="project" value="InterPro"/>
</dbReference>
<dbReference type="SUPFAM" id="SSF55961">
    <property type="entry name" value="Bet v1-like"/>
    <property type="match status" value="1"/>
</dbReference>
<dbReference type="AlphaFoldDB" id="A0A6A6MIK1"/>
<keyword evidence="7 14" id="KW-0812">Transmembrane</keyword>
<comment type="similarity">
    <text evidence="4">Belongs to the glycosyltransferase 31 family.</text>
</comment>
<keyword evidence="5" id="KW-0328">Glycosyltransferase</keyword>
<comment type="pathway">
    <text evidence="3">Protein modification; protein glycosylation.</text>
</comment>
<name>A0A6A6MIK1_HEVBR</name>
<dbReference type="InterPro" id="IPR051213">
    <property type="entry name" value="START_lipid_transfer"/>
</dbReference>
<dbReference type="PANTHER" id="PTHR19308:SF58">
    <property type="entry name" value="POLYKETIDE CYCLASE_DEHYDRASE AND LIPID TRANSPORT SUPERFAMILY PROTEIN"/>
    <property type="match status" value="1"/>
</dbReference>
<reference evidence="16 17" key="1">
    <citation type="journal article" date="2020" name="Mol. Plant">
        <title>The Chromosome-Based Rubber Tree Genome Provides New Insights into Spurge Genome Evolution and Rubber Biosynthesis.</title>
        <authorList>
            <person name="Liu J."/>
            <person name="Shi C."/>
            <person name="Shi C.C."/>
            <person name="Li W."/>
            <person name="Zhang Q.J."/>
            <person name="Zhang Y."/>
            <person name="Li K."/>
            <person name="Lu H.F."/>
            <person name="Shi C."/>
            <person name="Zhu S.T."/>
            <person name="Xiao Z.Y."/>
            <person name="Nan H."/>
            <person name="Yue Y."/>
            <person name="Zhu X.G."/>
            <person name="Wu Y."/>
            <person name="Hong X.N."/>
            <person name="Fan G.Y."/>
            <person name="Tong Y."/>
            <person name="Zhang D."/>
            <person name="Mao C.L."/>
            <person name="Liu Y.L."/>
            <person name="Hao S.J."/>
            <person name="Liu W.Q."/>
            <person name="Lv M.Q."/>
            <person name="Zhang H.B."/>
            <person name="Liu Y."/>
            <person name="Hu-Tang G.R."/>
            <person name="Wang J.P."/>
            <person name="Wang J.H."/>
            <person name="Sun Y.H."/>
            <person name="Ni S.B."/>
            <person name="Chen W.B."/>
            <person name="Zhang X.C."/>
            <person name="Jiao Y.N."/>
            <person name="Eichler E.E."/>
            <person name="Li G.H."/>
            <person name="Liu X."/>
            <person name="Gao L.Z."/>
        </authorList>
    </citation>
    <scope>NUCLEOTIDE SEQUENCE [LARGE SCALE GENOMIC DNA]</scope>
    <source>
        <strain evidence="17">cv. GT1</strain>
        <tissue evidence="16">Leaf</tissue>
    </source>
</reference>
<organism evidence="16 17">
    <name type="scientific">Hevea brasiliensis</name>
    <name type="common">Para rubber tree</name>
    <name type="synonym">Siphonia brasiliensis</name>
    <dbReference type="NCBI Taxonomy" id="3981"/>
    <lineage>
        <taxon>Eukaryota</taxon>
        <taxon>Viridiplantae</taxon>
        <taxon>Streptophyta</taxon>
        <taxon>Embryophyta</taxon>
        <taxon>Tracheophyta</taxon>
        <taxon>Spermatophyta</taxon>
        <taxon>Magnoliopsida</taxon>
        <taxon>eudicotyledons</taxon>
        <taxon>Gunneridae</taxon>
        <taxon>Pentapetalae</taxon>
        <taxon>rosids</taxon>
        <taxon>fabids</taxon>
        <taxon>Malpighiales</taxon>
        <taxon>Euphorbiaceae</taxon>
        <taxon>Crotonoideae</taxon>
        <taxon>Micrandreae</taxon>
        <taxon>Hevea</taxon>
    </lineage>
</organism>
<dbReference type="Gene3D" id="3.90.550.50">
    <property type="match status" value="1"/>
</dbReference>
<dbReference type="GO" id="GO:0008289">
    <property type="term" value="F:lipid binding"/>
    <property type="evidence" value="ECO:0007669"/>
    <property type="project" value="InterPro"/>
</dbReference>
<keyword evidence="9 14" id="KW-1133">Transmembrane helix</keyword>
<evidence type="ECO:0000313" key="16">
    <source>
        <dbReference type="EMBL" id="KAF2313552.1"/>
    </source>
</evidence>
<proteinExistence type="inferred from homology"/>
<comment type="subcellular location">
    <subcellularLocation>
        <location evidence="2">Golgi apparatus membrane</location>
        <topology evidence="2">Single-pass type II membrane protein</topology>
    </subcellularLocation>
</comment>
<dbReference type="InterPro" id="IPR002913">
    <property type="entry name" value="START_lipid-bd_dom"/>
</dbReference>
<keyword evidence="12" id="KW-0464">Manganese</keyword>
<dbReference type="UniPathway" id="UPA00378"/>
<evidence type="ECO:0000256" key="3">
    <source>
        <dbReference type="ARBA" id="ARBA00004922"/>
    </source>
</evidence>
<keyword evidence="17" id="KW-1185">Reference proteome</keyword>
<evidence type="ECO:0000256" key="8">
    <source>
        <dbReference type="ARBA" id="ARBA00022968"/>
    </source>
</evidence>
<dbReference type="InterPro" id="IPR002659">
    <property type="entry name" value="Glyco_trans_31"/>
</dbReference>